<evidence type="ECO:0000313" key="1">
    <source>
        <dbReference type="EMBL" id="KAL2542308.1"/>
    </source>
</evidence>
<dbReference type="Proteomes" id="UP001604336">
    <property type="component" value="Unassembled WGS sequence"/>
</dbReference>
<dbReference type="EMBL" id="JBFOLK010000001">
    <property type="protein sequence ID" value="KAL2542326.1"/>
    <property type="molecule type" value="Genomic_DNA"/>
</dbReference>
<accession>A0ABD1VY33</accession>
<organism evidence="1 3">
    <name type="scientific">Abeliophyllum distichum</name>
    <dbReference type="NCBI Taxonomy" id="126358"/>
    <lineage>
        <taxon>Eukaryota</taxon>
        <taxon>Viridiplantae</taxon>
        <taxon>Streptophyta</taxon>
        <taxon>Embryophyta</taxon>
        <taxon>Tracheophyta</taxon>
        <taxon>Spermatophyta</taxon>
        <taxon>Magnoliopsida</taxon>
        <taxon>eudicotyledons</taxon>
        <taxon>Gunneridae</taxon>
        <taxon>Pentapetalae</taxon>
        <taxon>asterids</taxon>
        <taxon>lamiids</taxon>
        <taxon>Lamiales</taxon>
        <taxon>Oleaceae</taxon>
        <taxon>Forsythieae</taxon>
        <taxon>Abeliophyllum</taxon>
    </lineage>
</organism>
<gene>
    <name evidence="1" type="ORF">Adt_03286</name>
    <name evidence="2" type="ORF">Adt_03304</name>
</gene>
<proteinExistence type="predicted"/>
<dbReference type="AlphaFoldDB" id="A0ABD1VY33"/>
<reference evidence="3" key="1">
    <citation type="submission" date="2024-07" db="EMBL/GenBank/DDBJ databases">
        <title>Two chromosome-level genome assemblies of Korean endemic species Abeliophyllum distichum and Forsythia ovata (Oleaceae).</title>
        <authorList>
            <person name="Jang H."/>
        </authorList>
    </citation>
    <scope>NUCLEOTIDE SEQUENCE [LARGE SCALE GENOMIC DNA]</scope>
</reference>
<reference evidence="1" key="2">
    <citation type="submission" date="2024-07" db="EMBL/GenBank/DDBJ databases">
        <title>Two chromosome-level genome assemblies of Korean endemic species Abeliophyllum distichum and Forsythia ovata (Oleaceae).</title>
        <authorList>
            <person name="Mun J.H."/>
        </authorList>
    </citation>
    <scope>NUCLEOTIDE SEQUENCE</scope>
    <source>
        <strain evidence="1">KNKB198505000391</strain>
        <tissue evidence="1">Leaf</tissue>
    </source>
</reference>
<evidence type="ECO:0000313" key="3">
    <source>
        <dbReference type="Proteomes" id="UP001604336"/>
    </source>
</evidence>
<keyword evidence="3" id="KW-1185">Reference proteome</keyword>
<dbReference type="EMBL" id="JBFOLK010000001">
    <property type="protein sequence ID" value="KAL2542308.1"/>
    <property type="molecule type" value="Genomic_DNA"/>
</dbReference>
<comment type="caution">
    <text evidence="1">The sequence shown here is derived from an EMBL/GenBank/DDBJ whole genome shotgun (WGS) entry which is preliminary data.</text>
</comment>
<protein>
    <submittedName>
        <fullName evidence="1">Retrotransposon protein</fullName>
    </submittedName>
</protein>
<sequence>MSAPILTIPNGNEGFAIYSDASKHGLVCVSMQHGKHRWLELVKDYNCTINYHPGKANVVADALSPKAPKKSRELSKEVENFNLEILTPRDERLSTMMIRSTM</sequence>
<evidence type="ECO:0000313" key="2">
    <source>
        <dbReference type="EMBL" id="KAL2542326.1"/>
    </source>
</evidence>
<name>A0ABD1VY33_9LAMI</name>